<comment type="subcellular location">
    <subcellularLocation>
        <location evidence="1">Cell membrane</location>
        <topology evidence="1">Multi-pass membrane protein</topology>
    </subcellularLocation>
</comment>
<comment type="caution">
    <text evidence="7">The sequence shown here is derived from an EMBL/GenBank/DDBJ whole genome shotgun (WGS) entry which is preliminary data.</text>
</comment>
<dbReference type="PANTHER" id="PTHR33529:SF2">
    <property type="entry name" value="LIPOPOLYSACCHARIDE EXPORT SYSTEM PERMEASE PROTEIN LPTG"/>
    <property type="match status" value="1"/>
</dbReference>
<dbReference type="Proteomes" id="UP000306147">
    <property type="component" value="Unassembled WGS sequence"/>
</dbReference>
<evidence type="ECO:0000256" key="1">
    <source>
        <dbReference type="ARBA" id="ARBA00004651"/>
    </source>
</evidence>
<evidence type="ECO:0000256" key="5">
    <source>
        <dbReference type="ARBA" id="ARBA00023136"/>
    </source>
</evidence>
<proteinExistence type="predicted"/>
<name>A0A4V3QYA4_9SPHN</name>
<sequence length="369" mass="39966">MSFRLLILDRYVLRQTLGTMCRVLAVVMSLMLLEHLPRLLEITRFSGHPGYIVAHTVTGLVPEYGGIGLPVGLFLGIALTVRKLVLSGELDVIEACGIAPLRWMRSPLIVATMVSILTIANQGWLMPAGEVKLTEIGSRMESGEFGHRLEAGQFIDLGSGRVLLFEQVDAANGELVGLFLRTEAKTFTARRGRFWRLPSGAAAIELRDGQAIQERSSGVIDFVRLQYRTDDVGGVSKIGSGDRSPKRVDIGSLWADGTPSSRSAVYGRCLSAALILFLPSLALALGKPPRRQSGAIGIFVGLILLVLGLKVITPLVDGHAREPEMVAAGILVAWGLLVAGLIRAEKIFGQGFVDHWASRVLQNFRRPNA</sequence>
<dbReference type="RefSeq" id="WP_135965396.1">
    <property type="nucleotide sequence ID" value="NZ_SRXT01000008.1"/>
</dbReference>
<gene>
    <name evidence="7" type="ORF">E5A73_18820</name>
</gene>
<dbReference type="AlphaFoldDB" id="A0A4V3QYA4"/>
<evidence type="ECO:0000313" key="8">
    <source>
        <dbReference type="Proteomes" id="UP000306147"/>
    </source>
</evidence>
<dbReference type="PANTHER" id="PTHR33529">
    <property type="entry name" value="SLR0882 PROTEIN-RELATED"/>
    <property type="match status" value="1"/>
</dbReference>
<keyword evidence="5 6" id="KW-0472">Membrane</keyword>
<dbReference type="OrthoDB" id="7431855at2"/>
<evidence type="ECO:0000313" key="7">
    <source>
        <dbReference type="EMBL" id="TGX49572.1"/>
    </source>
</evidence>
<protein>
    <submittedName>
        <fullName evidence="7">LptF/LptG family permease</fullName>
    </submittedName>
</protein>
<keyword evidence="8" id="KW-1185">Reference proteome</keyword>
<evidence type="ECO:0000256" key="4">
    <source>
        <dbReference type="ARBA" id="ARBA00022989"/>
    </source>
</evidence>
<organism evidence="7 8">
    <name type="scientific">Sphingomonas gei</name>
    <dbReference type="NCBI Taxonomy" id="1395960"/>
    <lineage>
        <taxon>Bacteria</taxon>
        <taxon>Pseudomonadati</taxon>
        <taxon>Pseudomonadota</taxon>
        <taxon>Alphaproteobacteria</taxon>
        <taxon>Sphingomonadales</taxon>
        <taxon>Sphingomonadaceae</taxon>
        <taxon>Sphingomonas</taxon>
    </lineage>
</organism>
<feature type="transmembrane region" description="Helical" evidence="6">
    <location>
        <begin position="265"/>
        <end position="286"/>
    </location>
</feature>
<dbReference type="GO" id="GO:0043190">
    <property type="term" value="C:ATP-binding cassette (ABC) transporter complex"/>
    <property type="evidence" value="ECO:0007669"/>
    <property type="project" value="TreeGrafter"/>
</dbReference>
<evidence type="ECO:0000256" key="6">
    <source>
        <dbReference type="SAM" id="Phobius"/>
    </source>
</evidence>
<keyword evidence="3 6" id="KW-0812">Transmembrane</keyword>
<dbReference type="Pfam" id="PF03739">
    <property type="entry name" value="LptF_LptG"/>
    <property type="match status" value="1"/>
</dbReference>
<reference evidence="7 8" key="1">
    <citation type="submission" date="2019-04" db="EMBL/GenBank/DDBJ databases">
        <title>Sphingomonas psychrotolerans sp. nov., isolated from soil in the Tianshan Mountains, Xinjiang, China.</title>
        <authorList>
            <person name="Luo Y."/>
            <person name="Sheng H."/>
        </authorList>
    </citation>
    <scope>NUCLEOTIDE SEQUENCE [LARGE SCALE GENOMIC DNA]</scope>
    <source>
        <strain evidence="7 8">ZFGT-11</strain>
    </source>
</reference>
<feature type="transmembrane region" description="Helical" evidence="6">
    <location>
        <begin position="293"/>
        <end position="313"/>
    </location>
</feature>
<accession>A0A4V3QYA4</accession>
<keyword evidence="2" id="KW-1003">Cell membrane</keyword>
<feature type="transmembrane region" description="Helical" evidence="6">
    <location>
        <begin position="325"/>
        <end position="342"/>
    </location>
</feature>
<dbReference type="EMBL" id="SRXT01000008">
    <property type="protein sequence ID" value="TGX49572.1"/>
    <property type="molecule type" value="Genomic_DNA"/>
</dbReference>
<keyword evidence="4 6" id="KW-1133">Transmembrane helix</keyword>
<evidence type="ECO:0000256" key="2">
    <source>
        <dbReference type="ARBA" id="ARBA00022475"/>
    </source>
</evidence>
<dbReference type="InterPro" id="IPR005495">
    <property type="entry name" value="LptG/LptF_permease"/>
</dbReference>
<evidence type="ECO:0000256" key="3">
    <source>
        <dbReference type="ARBA" id="ARBA00022692"/>
    </source>
</evidence>
<dbReference type="GO" id="GO:0015920">
    <property type="term" value="P:lipopolysaccharide transport"/>
    <property type="evidence" value="ECO:0007669"/>
    <property type="project" value="TreeGrafter"/>
</dbReference>